<dbReference type="EMBL" id="CAAALY010275969">
    <property type="protein sequence ID" value="VEL42702.1"/>
    <property type="molecule type" value="Genomic_DNA"/>
</dbReference>
<reference evidence="1" key="1">
    <citation type="submission" date="2018-11" db="EMBL/GenBank/DDBJ databases">
        <authorList>
            <consortium name="Pathogen Informatics"/>
        </authorList>
    </citation>
    <scope>NUCLEOTIDE SEQUENCE</scope>
</reference>
<keyword evidence="2" id="KW-1185">Reference proteome</keyword>
<gene>
    <name evidence="1" type="ORF">PXEA_LOCUS36142</name>
</gene>
<organism evidence="1 2">
    <name type="scientific">Protopolystoma xenopodis</name>
    <dbReference type="NCBI Taxonomy" id="117903"/>
    <lineage>
        <taxon>Eukaryota</taxon>
        <taxon>Metazoa</taxon>
        <taxon>Spiralia</taxon>
        <taxon>Lophotrochozoa</taxon>
        <taxon>Platyhelminthes</taxon>
        <taxon>Monogenea</taxon>
        <taxon>Polyopisthocotylea</taxon>
        <taxon>Polystomatidea</taxon>
        <taxon>Polystomatidae</taxon>
        <taxon>Protopolystoma</taxon>
    </lineage>
</organism>
<evidence type="ECO:0000313" key="2">
    <source>
        <dbReference type="Proteomes" id="UP000784294"/>
    </source>
</evidence>
<protein>
    <submittedName>
        <fullName evidence="1">Uncharacterized protein</fullName>
    </submittedName>
</protein>
<dbReference type="Proteomes" id="UP000784294">
    <property type="component" value="Unassembled WGS sequence"/>
</dbReference>
<comment type="caution">
    <text evidence="1">The sequence shown here is derived from an EMBL/GenBank/DDBJ whole genome shotgun (WGS) entry which is preliminary data.</text>
</comment>
<evidence type="ECO:0000313" key="1">
    <source>
        <dbReference type="EMBL" id="VEL42702.1"/>
    </source>
</evidence>
<name>A0A448XQY1_9PLAT</name>
<accession>A0A448XQY1</accession>
<proteinExistence type="predicted"/>
<sequence length="91" mass="10098">MSLVDRRLDAPVANIQSTLTCRQSVVWADDGQAGEKAEFYYGLKGSRPFSGHHFSIRPFSGIIHASVSFDMFTAGGRLEERPITRSRPQNA</sequence>
<dbReference type="AlphaFoldDB" id="A0A448XQY1"/>